<comment type="caution">
    <text evidence="3">The sequence shown here is derived from an EMBL/GenBank/DDBJ whole genome shotgun (WGS) entry which is preliminary data.</text>
</comment>
<organism evidence="3 4">
    <name type="scientific">Granulicella aggregans</name>
    <dbReference type="NCBI Taxonomy" id="474949"/>
    <lineage>
        <taxon>Bacteria</taxon>
        <taxon>Pseudomonadati</taxon>
        <taxon>Acidobacteriota</taxon>
        <taxon>Terriglobia</taxon>
        <taxon>Terriglobales</taxon>
        <taxon>Acidobacteriaceae</taxon>
        <taxon>Granulicella</taxon>
    </lineage>
</organism>
<keyword evidence="4" id="KW-1185">Reference proteome</keyword>
<dbReference type="Proteomes" id="UP000540989">
    <property type="component" value="Unassembled WGS sequence"/>
</dbReference>
<name>A0A7W7Z8X0_9BACT</name>
<sequence length="188" mass="21679">MPLVWIARKYGYDVSRDRRITYVDFSPPLLEMANQEHWRIFYIGSRPEACVAGTEAVRVRYPGIKWEATNGYFDMTRTGAANQDLVRRIRKFAPDILMVGMGMPRQEQWIAENHADIEVGVILPCGAAIDYIAGAVPTPPRWAGRMGLEWLFRLFAEPRRLASRYLIEPWYVIGLLLRDRLKRVAAPK</sequence>
<dbReference type="GO" id="GO:0047244">
    <property type="term" value="F:N-acetylglucosaminyldiphosphoundecaprenol N-acetyl-beta-D-mannosaminyltransferase activity"/>
    <property type="evidence" value="ECO:0007669"/>
    <property type="project" value="UniProtKB-EC"/>
</dbReference>
<evidence type="ECO:0000256" key="1">
    <source>
        <dbReference type="ARBA" id="ARBA00022676"/>
    </source>
</evidence>
<keyword evidence="1 3" id="KW-0328">Glycosyltransferase</keyword>
<dbReference type="InterPro" id="IPR004629">
    <property type="entry name" value="WecG_TagA_CpsF"/>
</dbReference>
<evidence type="ECO:0000313" key="4">
    <source>
        <dbReference type="Proteomes" id="UP000540989"/>
    </source>
</evidence>
<proteinExistence type="predicted"/>
<evidence type="ECO:0000256" key="2">
    <source>
        <dbReference type="ARBA" id="ARBA00022679"/>
    </source>
</evidence>
<accession>A0A7W7Z8X0</accession>
<dbReference type="EC" id="2.4.1.187" evidence="3"/>
<dbReference type="PANTHER" id="PTHR34136:SF1">
    <property type="entry name" value="UDP-N-ACETYL-D-MANNOSAMINURONIC ACID TRANSFERASE"/>
    <property type="match status" value="1"/>
</dbReference>
<gene>
    <name evidence="3" type="ORF">HDF16_000001</name>
</gene>
<dbReference type="EMBL" id="JACHIP010000001">
    <property type="protein sequence ID" value="MBB5055332.1"/>
    <property type="molecule type" value="Genomic_DNA"/>
</dbReference>
<evidence type="ECO:0000313" key="3">
    <source>
        <dbReference type="EMBL" id="MBB5055332.1"/>
    </source>
</evidence>
<protein>
    <submittedName>
        <fullName evidence="3">N-acetylglucosaminyldiphosphoundecaprenol N-acetyl-beta-D-mannosaminyltransferase</fullName>
        <ecNumber evidence="3">2.4.1.187</ecNumber>
    </submittedName>
</protein>
<dbReference type="Pfam" id="PF03808">
    <property type="entry name" value="Glyco_tran_WecG"/>
    <property type="match status" value="1"/>
</dbReference>
<dbReference type="PANTHER" id="PTHR34136">
    <property type="match status" value="1"/>
</dbReference>
<keyword evidence="2 3" id="KW-0808">Transferase</keyword>
<reference evidence="3 4" key="1">
    <citation type="submission" date="2020-08" db="EMBL/GenBank/DDBJ databases">
        <title>Genomic Encyclopedia of Type Strains, Phase IV (KMG-V): Genome sequencing to study the core and pangenomes of soil and plant-associated prokaryotes.</title>
        <authorList>
            <person name="Whitman W."/>
        </authorList>
    </citation>
    <scope>NUCLEOTIDE SEQUENCE [LARGE SCALE GENOMIC DNA]</scope>
    <source>
        <strain evidence="3 4">M8UP14</strain>
    </source>
</reference>
<dbReference type="CDD" id="cd06533">
    <property type="entry name" value="Glyco_transf_WecG_TagA"/>
    <property type="match status" value="1"/>
</dbReference>
<dbReference type="NCBIfam" id="TIGR00696">
    <property type="entry name" value="wecG_tagA_cpsF"/>
    <property type="match status" value="1"/>
</dbReference>
<dbReference type="AlphaFoldDB" id="A0A7W7Z8X0"/>